<dbReference type="AlphaFoldDB" id="A0AAE1LV54"/>
<evidence type="ECO:0000259" key="4">
    <source>
        <dbReference type="Pfam" id="PF21788"/>
    </source>
</evidence>
<dbReference type="InterPro" id="IPR048365">
    <property type="entry name" value="TNP-like_RNaseH_N"/>
</dbReference>
<feature type="compositionally biased region" description="Low complexity" evidence="2">
    <location>
        <begin position="35"/>
        <end position="64"/>
    </location>
</feature>
<accession>A0AAE1LV54</accession>
<feature type="domain" description="Transposable element P transposase-like GTP-binding insertion" evidence="4">
    <location>
        <begin position="737"/>
        <end position="855"/>
    </location>
</feature>
<name>A0AAE1LV54_9NEOP</name>
<evidence type="ECO:0000259" key="5">
    <source>
        <dbReference type="Pfam" id="PF21789"/>
    </source>
</evidence>
<dbReference type="InterPro" id="IPR048366">
    <property type="entry name" value="TNP-like_GBD"/>
</dbReference>
<organism evidence="6 7">
    <name type="scientific">Frankliniella fusca</name>
    <dbReference type="NCBI Taxonomy" id="407009"/>
    <lineage>
        <taxon>Eukaryota</taxon>
        <taxon>Metazoa</taxon>
        <taxon>Ecdysozoa</taxon>
        <taxon>Arthropoda</taxon>
        <taxon>Hexapoda</taxon>
        <taxon>Insecta</taxon>
        <taxon>Pterygota</taxon>
        <taxon>Neoptera</taxon>
        <taxon>Paraneoptera</taxon>
        <taxon>Thysanoptera</taxon>
        <taxon>Terebrantia</taxon>
        <taxon>Thripoidea</taxon>
        <taxon>Thripidae</taxon>
        <taxon>Frankliniella</taxon>
    </lineage>
</organism>
<sequence>MSDDMFDDLPGVEDKDTHKQGSSHLSSGEVDDVESQSSSDVSVPSDIASLLSGFSEVSESSGSDVGDDKTANQDLASSSLTPSTEALDSSLKESAFTSSSAEVEASSSSRKRKRGGFKKGLLKRRKGVRKSGATTTEAEQSETYDNLLTNVLPNEITEGEDSVSAGYVSTLPPSDLGEEDGPGDQQDEGSQFQSLRPVTKKPRKKKAIGRKSKYSWKKKSDSNVSKDDNPLSGKGMTADVGTSVDEELGRNSLASLPLVQENYALISDYLRLTLPDSWTLSILKQSIIISEIVKPENPVIRKAISWSVEGIKILVVGMPLPPSHLLWQLRKPDIYNCGSVADYLTRVVNSFSLLNICTGVLQYENLWEKYPEGVVQKSFDVPCLRHVDCSLLHGGVDICTSCKKLRKKLYDRALKASSSAASDGAIPSTTNIKHLERKELVQKLNKLQKEKKYFKERVKRLEERISKLIKEKSERIDSELSADFVSVMNNNADKMTPFQTLFWQQQSLALSKSSAKGMRWHPAMIRMLSPTAYDFLQGVISLPSRRRLFDYSQCIDIKEGVQQEFLDQFSKTIAKECLEDYQKNFYLLLDEMSIRSDLVYNSRTGELIGFTNLSSVEAVLQELEDEMKGIKQTEKKLAKKVLVFMLTGATSDIRFVPAVFSTDDLSAAQLFSRTWDVIYSMEETGAKVIAVIFDGASVNRKFLTMNSNFGNTKFVHVTMNVASGDSRPLYFMVDPPHLMKTFRNCLANSYSHRRSRTLWKNGQPLSWEAIEALYEITKNDKFKTTKLTKAHVRLSSFSCMKVILACQVLSNSVAEALLRNKEHPLLKKVFSQELVDFLRIMNRTFDCLNGGAHSTKKNINSDLNEYFSLDDPRFQFLQETVLTYLEDWENDVLKRKGFTKEQKLKMMISFQSMEALKITLHSFVQVTKFLIMNGAPSVSSRNMNQDPLEQYFSILRRCGGSNENPTLKGVLHSRQSLHVQGSTFLAGGSRGNTEVLKRQLEIDETPLPSRKKSQK</sequence>
<feature type="compositionally biased region" description="Acidic residues" evidence="2">
    <location>
        <begin position="1"/>
        <end position="11"/>
    </location>
</feature>
<feature type="coiled-coil region" evidence="1">
    <location>
        <begin position="613"/>
        <end position="640"/>
    </location>
</feature>
<feature type="compositionally biased region" description="Basic and acidic residues" evidence="2">
    <location>
        <begin position="218"/>
        <end position="229"/>
    </location>
</feature>
<dbReference type="Proteomes" id="UP001219518">
    <property type="component" value="Unassembled WGS sequence"/>
</dbReference>
<keyword evidence="7" id="KW-1185">Reference proteome</keyword>
<evidence type="ECO:0000313" key="6">
    <source>
        <dbReference type="EMBL" id="KAK3933153.1"/>
    </source>
</evidence>
<dbReference type="Pfam" id="PF21787">
    <property type="entry name" value="TNP-like_RNaseH_N"/>
    <property type="match status" value="1"/>
</dbReference>
<gene>
    <name evidence="6" type="ORF">KUF71_017414</name>
</gene>
<feature type="compositionally biased region" description="Polar residues" evidence="2">
    <location>
        <begin position="72"/>
        <end position="87"/>
    </location>
</feature>
<feature type="compositionally biased region" description="Acidic residues" evidence="2">
    <location>
        <begin position="176"/>
        <end position="187"/>
    </location>
</feature>
<comment type="caution">
    <text evidence="6">The sequence shown here is derived from an EMBL/GenBank/DDBJ whole genome shotgun (WGS) entry which is preliminary data.</text>
</comment>
<feature type="coiled-coil region" evidence="1">
    <location>
        <begin position="437"/>
        <end position="471"/>
    </location>
</feature>
<dbReference type="InterPro" id="IPR048367">
    <property type="entry name" value="TNP-like_RNaseH_C"/>
</dbReference>
<feature type="domain" description="Transposable element P transposase-like RNase H C-terminal" evidence="5">
    <location>
        <begin position="943"/>
        <end position="966"/>
    </location>
</feature>
<keyword evidence="1" id="KW-0175">Coiled coil</keyword>
<protein>
    <submittedName>
        <fullName evidence="6">Transposable element P transposase</fullName>
    </submittedName>
</protein>
<feature type="compositionally biased region" description="Basic residues" evidence="2">
    <location>
        <begin position="198"/>
        <end position="217"/>
    </location>
</feature>
<feature type="compositionally biased region" description="Low complexity" evidence="2">
    <location>
        <begin position="98"/>
        <end position="108"/>
    </location>
</feature>
<feature type="region of interest" description="Disordered" evidence="2">
    <location>
        <begin position="1"/>
        <end position="239"/>
    </location>
</feature>
<feature type="compositionally biased region" description="Basic residues" evidence="2">
    <location>
        <begin position="109"/>
        <end position="129"/>
    </location>
</feature>
<feature type="compositionally biased region" description="Polar residues" evidence="2">
    <location>
        <begin position="133"/>
        <end position="152"/>
    </location>
</feature>
<proteinExistence type="predicted"/>
<reference evidence="6" key="1">
    <citation type="submission" date="2021-07" db="EMBL/GenBank/DDBJ databases">
        <authorList>
            <person name="Catto M.A."/>
            <person name="Jacobson A."/>
            <person name="Kennedy G."/>
            <person name="Labadie P."/>
            <person name="Hunt B.G."/>
            <person name="Srinivasan R."/>
        </authorList>
    </citation>
    <scope>NUCLEOTIDE SEQUENCE</scope>
    <source>
        <strain evidence="6">PL_HMW_Pooled</strain>
        <tissue evidence="6">Head</tissue>
    </source>
</reference>
<evidence type="ECO:0000313" key="7">
    <source>
        <dbReference type="Proteomes" id="UP001219518"/>
    </source>
</evidence>
<dbReference type="Pfam" id="PF21788">
    <property type="entry name" value="TNP-like_GBD"/>
    <property type="match status" value="1"/>
</dbReference>
<evidence type="ECO:0000256" key="1">
    <source>
        <dbReference type="SAM" id="Coils"/>
    </source>
</evidence>
<feature type="domain" description="Transposable element P transposase-like RNase H" evidence="3">
    <location>
        <begin position="558"/>
        <end position="703"/>
    </location>
</feature>
<dbReference type="Pfam" id="PF21789">
    <property type="entry name" value="TNP-like_RNaseH_C"/>
    <property type="match status" value="1"/>
</dbReference>
<evidence type="ECO:0000259" key="3">
    <source>
        <dbReference type="Pfam" id="PF21787"/>
    </source>
</evidence>
<dbReference type="EMBL" id="JAHWGI010001443">
    <property type="protein sequence ID" value="KAK3933153.1"/>
    <property type="molecule type" value="Genomic_DNA"/>
</dbReference>
<reference evidence="6" key="2">
    <citation type="journal article" date="2023" name="BMC Genomics">
        <title>Pest status, molecular evolution, and epigenetic factors derived from the genome assembly of Frankliniella fusca, a thysanopteran phytovirus vector.</title>
        <authorList>
            <person name="Catto M.A."/>
            <person name="Labadie P.E."/>
            <person name="Jacobson A.L."/>
            <person name="Kennedy G.G."/>
            <person name="Srinivasan R."/>
            <person name="Hunt B.G."/>
        </authorList>
    </citation>
    <scope>NUCLEOTIDE SEQUENCE</scope>
    <source>
        <strain evidence="6">PL_HMW_Pooled</strain>
    </source>
</reference>
<evidence type="ECO:0000256" key="2">
    <source>
        <dbReference type="SAM" id="MobiDB-lite"/>
    </source>
</evidence>